<evidence type="ECO:0000259" key="6">
    <source>
        <dbReference type="PROSITE" id="PS51379"/>
    </source>
</evidence>
<feature type="transmembrane region" description="Helical" evidence="5">
    <location>
        <begin position="729"/>
        <end position="756"/>
    </location>
</feature>
<feature type="transmembrane region" description="Helical" evidence="5">
    <location>
        <begin position="580"/>
        <end position="603"/>
    </location>
</feature>
<dbReference type="InterPro" id="IPR050315">
    <property type="entry name" value="FAD-oxidoreductase_2"/>
</dbReference>
<dbReference type="InterPro" id="IPR027477">
    <property type="entry name" value="Succ_DH/fumarate_Rdtase_cat_sf"/>
</dbReference>
<dbReference type="InterPro" id="IPR003953">
    <property type="entry name" value="FAD-dep_OxRdtase_2_FAD-bd"/>
</dbReference>
<dbReference type="SUPFAM" id="SSF51905">
    <property type="entry name" value="FAD/NAD(P)-binding domain"/>
    <property type="match status" value="1"/>
</dbReference>
<dbReference type="Gene3D" id="3.90.700.10">
    <property type="entry name" value="Succinate dehydrogenase/fumarate reductase flavoprotein, catalytic domain"/>
    <property type="match status" value="1"/>
</dbReference>
<dbReference type="GO" id="GO:0016491">
    <property type="term" value="F:oxidoreductase activity"/>
    <property type="evidence" value="ECO:0007669"/>
    <property type="project" value="UniProtKB-KW"/>
</dbReference>
<keyword evidence="3" id="KW-0274">FAD</keyword>
<dbReference type="Proteomes" id="UP000295565">
    <property type="component" value="Unassembled WGS sequence"/>
</dbReference>
<dbReference type="SUPFAM" id="SSF54862">
    <property type="entry name" value="4Fe-4S ferredoxins"/>
    <property type="match status" value="1"/>
</dbReference>
<proteinExistence type="predicted"/>
<evidence type="ECO:0000313" key="7">
    <source>
        <dbReference type="EMBL" id="TCK57767.1"/>
    </source>
</evidence>
<dbReference type="PANTHER" id="PTHR43400">
    <property type="entry name" value="FUMARATE REDUCTASE"/>
    <property type="match status" value="1"/>
</dbReference>
<keyword evidence="8" id="KW-1185">Reference proteome</keyword>
<name>A0A4R1K1T8_9GAMM</name>
<feature type="domain" description="4Fe-4S ferredoxin-type" evidence="6">
    <location>
        <begin position="520"/>
        <end position="550"/>
    </location>
</feature>
<keyword evidence="5" id="KW-1133">Transmembrane helix</keyword>
<dbReference type="Pfam" id="PF00890">
    <property type="entry name" value="FAD_binding_2"/>
    <property type="match status" value="1"/>
</dbReference>
<evidence type="ECO:0000313" key="8">
    <source>
        <dbReference type="Proteomes" id="UP000295565"/>
    </source>
</evidence>
<dbReference type="NCBIfam" id="NF011607">
    <property type="entry name" value="PRK15033.1"/>
    <property type="match status" value="1"/>
</dbReference>
<dbReference type="PANTHER" id="PTHR43400:SF7">
    <property type="entry name" value="FAD-DEPENDENT OXIDOREDUCTASE 2 FAD BINDING DOMAIN-CONTAINING PROTEIN"/>
    <property type="match status" value="1"/>
</dbReference>
<organism evidence="7 8">
    <name type="scientific">Celerinatantimonas diazotrophica</name>
    <dbReference type="NCBI Taxonomy" id="412034"/>
    <lineage>
        <taxon>Bacteria</taxon>
        <taxon>Pseudomonadati</taxon>
        <taxon>Pseudomonadota</taxon>
        <taxon>Gammaproteobacteria</taxon>
        <taxon>Celerinatantimonadaceae</taxon>
        <taxon>Celerinatantimonas</taxon>
    </lineage>
</organism>
<evidence type="ECO:0000256" key="1">
    <source>
        <dbReference type="ARBA" id="ARBA00001974"/>
    </source>
</evidence>
<gene>
    <name evidence="7" type="ORF">EV690_1462</name>
</gene>
<dbReference type="NCBIfam" id="TIGR02485">
    <property type="entry name" value="CobZ_N-term"/>
    <property type="match status" value="1"/>
</dbReference>
<dbReference type="PROSITE" id="PS51379">
    <property type="entry name" value="4FE4S_FER_2"/>
    <property type="match status" value="1"/>
</dbReference>
<dbReference type="InterPro" id="IPR017896">
    <property type="entry name" value="4Fe4S_Fe-S-bd"/>
</dbReference>
<dbReference type="EMBL" id="SMGD01000012">
    <property type="protein sequence ID" value="TCK57767.1"/>
    <property type="molecule type" value="Genomic_DNA"/>
</dbReference>
<comment type="caution">
    <text evidence="7">The sequence shown here is derived from an EMBL/GenBank/DDBJ whole genome shotgun (WGS) entry which is preliminary data.</text>
</comment>
<keyword evidence="4" id="KW-0560">Oxidoreductase</keyword>
<dbReference type="NCBIfam" id="NF006130">
    <property type="entry name" value="PRK08274.1"/>
    <property type="match status" value="1"/>
</dbReference>
<sequence>MIDVLVIGGGNAALCAALMAREAGASVLLLEASPREWRGGNSQHTRNLRCMHDAPQDVLVDAYPEEEFWQDLLNVTDGKTNEELARLVIRESSTCRDWMRQHGVHFQPPLSGALHVARTNAFFMGGGKALINAYYRSAERLGVQIRYETPVEDLEIKDGRFVAALIPERQVNGVHLAAERIEAKSCVLAAGGFESNRDWLREAWGQNERGEYPSDNFLIRGTRFNTGTLLKRMLSLGADRIGDPTQAHMVAIDARAPLYDGGICTRIDCVSLGVVVNKEGERFYDEGEDFWPKRYAIWGRLVAQQPEQIGFSIIDSKAVGHFMPPVFPGSKADSLEQLADQLELPRETFLRTLQRYNKACRSGSFDHTKLDDCATEGISPAKTHWARPIDTPPFYGYALRPGVTFTYLGLKTDATAAVRFANQPSKNLFVAGEMMAGNVLGKGYTAGVGMSIGTAFGRIAGHNAALSCLDRQPESNLIPLLNTAEEDVNRQMQICNACRYCEGFCAVFPAMTQRLEFNKADIHYLANLCHNCGACLHACQYAAPHEFDVNIPRAMAKVRLQTYIDFAWPKKLGALYQRNGVTLALSSGLALCLFLILTLLIQGNLFTKIEGGNFYHIFSHNTLVALFGSVFVFSILALSVGVVHFWRKVTPKEEKRQQEPLPAMLQAGKAALTLKYLDGGHGQGCNNEDDAYTLSRSRFHHLTFYGFMLCFAATSVATLYHYIGWEAPYPVFSLPVMLGIIGGLGLLVGPAGLLYLNYKRHPDHGDQAQRPMDRAFIVLLFMISLTGLLLLCVRETTLMPLMLALHLGFVMAFFLTMPYSKFAHGFYRSAALFKSYLECVKEKKAKQ</sequence>
<evidence type="ECO:0000256" key="4">
    <source>
        <dbReference type="ARBA" id="ARBA00023002"/>
    </source>
</evidence>
<dbReference type="InterPro" id="IPR036188">
    <property type="entry name" value="FAD/NAD-bd_sf"/>
</dbReference>
<dbReference type="AlphaFoldDB" id="A0A4R1K1T8"/>
<evidence type="ECO:0000256" key="3">
    <source>
        <dbReference type="ARBA" id="ARBA00022827"/>
    </source>
</evidence>
<keyword evidence="5" id="KW-0472">Membrane</keyword>
<feature type="transmembrane region" description="Helical" evidence="5">
    <location>
        <begin position="776"/>
        <end position="793"/>
    </location>
</feature>
<comment type="cofactor">
    <cofactor evidence="1">
        <name>FAD</name>
        <dbReference type="ChEBI" id="CHEBI:57692"/>
    </cofactor>
</comment>
<keyword evidence="5" id="KW-0812">Transmembrane</keyword>
<evidence type="ECO:0000256" key="5">
    <source>
        <dbReference type="SAM" id="Phobius"/>
    </source>
</evidence>
<feature type="transmembrane region" description="Helical" evidence="5">
    <location>
        <begin position="702"/>
        <end position="723"/>
    </location>
</feature>
<dbReference type="InterPro" id="IPR012831">
    <property type="entry name" value="CobZ"/>
</dbReference>
<dbReference type="SUPFAM" id="SSF103501">
    <property type="entry name" value="Respiratory nitrate reductase 1 gamma chain"/>
    <property type="match status" value="1"/>
</dbReference>
<feature type="transmembrane region" description="Helical" evidence="5">
    <location>
        <begin position="799"/>
        <end position="819"/>
    </location>
</feature>
<protein>
    <submittedName>
        <fullName evidence="7">Precorrin 3B synthase CobZ</fullName>
    </submittedName>
</protein>
<dbReference type="Gene3D" id="3.50.50.60">
    <property type="entry name" value="FAD/NAD(P)-binding domain"/>
    <property type="match status" value="1"/>
</dbReference>
<dbReference type="InterPro" id="IPR036197">
    <property type="entry name" value="NarG-like_sf"/>
</dbReference>
<reference evidence="7 8" key="1">
    <citation type="submission" date="2019-03" db="EMBL/GenBank/DDBJ databases">
        <title>Genomic Encyclopedia of Type Strains, Phase IV (KMG-IV): sequencing the most valuable type-strain genomes for metagenomic binning, comparative biology and taxonomic classification.</title>
        <authorList>
            <person name="Goeker M."/>
        </authorList>
    </citation>
    <scope>NUCLEOTIDE SEQUENCE [LARGE SCALE GENOMIC DNA]</scope>
    <source>
        <strain evidence="7 8">DSM 18577</strain>
    </source>
</reference>
<dbReference type="SUPFAM" id="SSF56425">
    <property type="entry name" value="Succinate dehydrogenase/fumarate reductase flavoprotein, catalytic domain"/>
    <property type="match status" value="1"/>
</dbReference>
<keyword evidence="2" id="KW-0285">Flavoprotein</keyword>
<feature type="transmembrane region" description="Helical" evidence="5">
    <location>
        <begin position="623"/>
        <end position="646"/>
    </location>
</feature>
<evidence type="ECO:0000256" key="2">
    <source>
        <dbReference type="ARBA" id="ARBA00022630"/>
    </source>
</evidence>
<dbReference type="NCBIfam" id="TIGR02484">
    <property type="entry name" value="CitB"/>
    <property type="match status" value="1"/>
</dbReference>
<dbReference type="InterPro" id="IPR012830">
    <property type="entry name" value="Citrate_utilization_prot_B"/>
</dbReference>
<accession>A0A4R1K1T8</accession>
<dbReference type="Gene3D" id="1.20.950.20">
    <property type="entry name" value="Transmembrane di-heme cytochromes, Chain C"/>
    <property type="match status" value="1"/>
</dbReference>